<organism evidence="2 3">
    <name type="scientific">Raineya orbicola</name>
    <dbReference type="NCBI Taxonomy" id="2016530"/>
    <lineage>
        <taxon>Bacteria</taxon>
        <taxon>Pseudomonadati</taxon>
        <taxon>Bacteroidota</taxon>
        <taxon>Cytophagia</taxon>
        <taxon>Cytophagales</taxon>
        <taxon>Raineyaceae</taxon>
        <taxon>Raineya</taxon>
    </lineage>
</organism>
<dbReference type="Gene3D" id="2.40.160.50">
    <property type="entry name" value="membrane protein fhac: a member of the omp85/tpsb transporter family"/>
    <property type="match status" value="1"/>
</dbReference>
<sequence>MLHYLTKLTNLLRNFGKIIFAFATILCFSFPLYSQVEGITQRPFGKNRVQFQEFDWRMKTTTNFEVYYYDFGSAIADFALLYAESEFDRITTLLGHNPTAKTKLFIYNSVSDLQQSNVGLANENSRTIGGQTNFIKPKIEIPFTGSLYEFKKEISFGIAQIFVNEMMYGGNIREILKNGALLTLPDWFMPGVAAFVADAWSSEMDDYMRNSIEYPQLKRPHKLVGKEAMLVGQSIWNYIAIKYGENNISNILNLTRIIRSEKDAIASTLGISYEDFIEDWRNFYLEMAKQAKNDYEALDFDTQLKKQNHKRKTYNEVKISPNGKFVAYSENRNGHYAVVVRNLDNMKRKVVFRGGFRLNAQRINEKIPLLAWSDDNQLAICYKHKNKTRFRILKVGERKVKKIEQLQFEFFNQVTGFDISADGSVLAISSDRIGSAGVQAGSNDLYLYTIRERFMKRLTNDLYDDTDPVFVGKSNEILVFASNRPADSLNVPPGDFRTIGENYDLFYYNPQESANKLVRLTNAPQKELYPVMFDEQTAMFLSEQNGISNLFSVNLISKEVRQLTNSRHSIQKFSVAERGNLFAFRSWHKRKEKLMLKRNFDFSQNRKSIPTSRILYLKQKGLLPEQQAITDTSAQEKQEEKAQQPAEPDYKPEKPYNPEEIDTDDYQFDPEVVKDVKEKMKNQKNDNLTMVSGFSQRKKQNKNPEIRGAYPYEPLFTTESSVSTPFIDPIRGFGLLFEMEVSDLLENHRMKGGLLGLFDLRSANYFAEYQYLANRLDLIARYDRKSIFANNPSVGIAQRYASNRFTLTASYPFTNSMRVSLTGGYMDRRSVNLLLLTKFPEYISYLHTRAEFNFDNTILKGANMVEGTRAKIYYEFNPSFSHINEGFDKLMLDIRHYQSLHKEITFATRFSAGAFGGRSPKRFMLGGVDNNLSQQAGLGGNPPLDISFEQGNPDVLFHEFATNLRGFNFNSQNGKYFMLLNAELRVPIIKYLLQNSISSNFFKNLQFIAFGDFGSAWNNTAPWNRQNDVNTQFIDTPPFTIIVNNFKSPFLASYGWGFRTTFLGYYLKADIAWKVEDFVVTPRPVWVISMGYDF</sequence>
<feature type="compositionally biased region" description="Basic and acidic residues" evidence="1">
    <location>
        <begin position="634"/>
        <end position="657"/>
    </location>
</feature>
<dbReference type="InterPro" id="IPR011042">
    <property type="entry name" value="6-blade_b-propeller_TolB-like"/>
</dbReference>
<dbReference type="RefSeq" id="WP_101359183.1">
    <property type="nucleotide sequence ID" value="NZ_NKXO01000030.1"/>
</dbReference>
<reference evidence="2 3" key="1">
    <citation type="submission" date="2017-06" db="EMBL/GenBank/DDBJ databases">
        <title>Raineya orbicola gen. nov., sp. nov. a slightly thermophilic bacterium of the phylum Bacteroidetes and the description of Raineyaceae fam. nov.</title>
        <authorList>
            <person name="Albuquerque L."/>
            <person name="Polonia A.R.M."/>
            <person name="Barroso C."/>
            <person name="Froufe H.J.C."/>
            <person name="Lage O."/>
            <person name="Lobo-Da-Cunha A."/>
            <person name="Egas C."/>
            <person name="Da Costa M.S."/>
        </authorList>
    </citation>
    <scope>NUCLEOTIDE SEQUENCE [LARGE SCALE GENOMIC DNA]</scope>
    <source>
        <strain evidence="2 3">SPSPC-11</strain>
    </source>
</reference>
<dbReference type="Proteomes" id="UP000233387">
    <property type="component" value="Unassembled WGS sequence"/>
</dbReference>
<dbReference type="PANTHER" id="PTHR36842">
    <property type="entry name" value="PROTEIN TOLB HOMOLOG"/>
    <property type="match status" value="1"/>
</dbReference>
<feature type="region of interest" description="Disordered" evidence="1">
    <location>
        <begin position="631"/>
        <end position="664"/>
    </location>
</feature>
<comment type="caution">
    <text evidence="2">The sequence shown here is derived from an EMBL/GenBank/DDBJ whole genome shotgun (WGS) entry which is preliminary data.</text>
</comment>
<protein>
    <recommendedName>
        <fullName evidence="4">WD40-like Beta Propeller Repeat</fullName>
    </recommendedName>
</protein>
<name>A0A2N3IC15_9BACT</name>
<dbReference type="AlphaFoldDB" id="A0A2N3IC15"/>
<evidence type="ECO:0008006" key="4">
    <source>
        <dbReference type="Google" id="ProtNLM"/>
    </source>
</evidence>
<evidence type="ECO:0000313" key="3">
    <source>
        <dbReference type="Proteomes" id="UP000233387"/>
    </source>
</evidence>
<accession>A0A2N3IC15</accession>
<gene>
    <name evidence="2" type="ORF">Rain11_1920</name>
</gene>
<dbReference type="OrthoDB" id="9760276at2"/>
<dbReference type="PANTHER" id="PTHR36842:SF1">
    <property type="entry name" value="PROTEIN TOLB"/>
    <property type="match status" value="1"/>
</dbReference>
<evidence type="ECO:0000313" key="2">
    <source>
        <dbReference type="EMBL" id="PKQ67830.1"/>
    </source>
</evidence>
<dbReference type="EMBL" id="NKXO01000030">
    <property type="protein sequence ID" value="PKQ67830.1"/>
    <property type="molecule type" value="Genomic_DNA"/>
</dbReference>
<dbReference type="Gene3D" id="2.120.10.30">
    <property type="entry name" value="TolB, C-terminal domain"/>
    <property type="match status" value="2"/>
</dbReference>
<dbReference type="SUPFAM" id="SSF82171">
    <property type="entry name" value="DPP6 N-terminal domain-like"/>
    <property type="match status" value="1"/>
</dbReference>
<proteinExistence type="predicted"/>
<keyword evidence="3" id="KW-1185">Reference proteome</keyword>
<evidence type="ECO:0000256" key="1">
    <source>
        <dbReference type="SAM" id="MobiDB-lite"/>
    </source>
</evidence>